<evidence type="ECO:0000256" key="1">
    <source>
        <dbReference type="SAM" id="MobiDB-lite"/>
    </source>
</evidence>
<feature type="region of interest" description="Disordered" evidence="1">
    <location>
        <begin position="220"/>
        <end position="249"/>
    </location>
</feature>
<sequence length="249" mass="28614">MADQQTSRMPGPSLLNLPLEIRAEIYRLLLRQDDMISETWDARLHPVILHTCHQVLFEAARPLLYSENTWSILIFNKCGQENAYVLTASHFGEDLPYLYDLQGLRVKRIQRFEITVEIQDREDLEHSKVETTSVPPVYAEYLRCRMTGPARLEHLPKMYEVLEVYTDPLDFRGPLLQKAINAVEHGDAQKFKVSRAQIVERVDGYMKDLASQLYEHDSQSEWTYGLDNPPTPEPLSPENTGDLAGEVGD</sequence>
<organism evidence="2 3">
    <name type="scientific">Dactylonectria estremocensis</name>
    <dbReference type="NCBI Taxonomy" id="1079267"/>
    <lineage>
        <taxon>Eukaryota</taxon>
        <taxon>Fungi</taxon>
        <taxon>Dikarya</taxon>
        <taxon>Ascomycota</taxon>
        <taxon>Pezizomycotina</taxon>
        <taxon>Sordariomycetes</taxon>
        <taxon>Hypocreomycetidae</taxon>
        <taxon>Hypocreales</taxon>
        <taxon>Nectriaceae</taxon>
        <taxon>Dactylonectria</taxon>
    </lineage>
</organism>
<keyword evidence="3" id="KW-1185">Reference proteome</keyword>
<accession>A0A9P9J3C7</accession>
<evidence type="ECO:0000313" key="2">
    <source>
        <dbReference type="EMBL" id="KAH7145486.1"/>
    </source>
</evidence>
<dbReference type="EMBL" id="JAGMUU010000009">
    <property type="protein sequence ID" value="KAH7145486.1"/>
    <property type="molecule type" value="Genomic_DNA"/>
</dbReference>
<gene>
    <name evidence="2" type="ORF">B0J13DRAFT_622226</name>
</gene>
<proteinExistence type="predicted"/>
<protein>
    <submittedName>
        <fullName evidence="2">Uncharacterized protein</fullName>
    </submittedName>
</protein>
<reference evidence="2" key="1">
    <citation type="journal article" date="2021" name="Nat. Commun.">
        <title>Genetic determinants of endophytism in the Arabidopsis root mycobiome.</title>
        <authorList>
            <person name="Mesny F."/>
            <person name="Miyauchi S."/>
            <person name="Thiergart T."/>
            <person name="Pickel B."/>
            <person name="Atanasova L."/>
            <person name="Karlsson M."/>
            <person name="Huettel B."/>
            <person name="Barry K.W."/>
            <person name="Haridas S."/>
            <person name="Chen C."/>
            <person name="Bauer D."/>
            <person name="Andreopoulos W."/>
            <person name="Pangilinan J."/>
            <person name="LaButti K."/>
            <person name="Riley R."/>
            <person name="Lipzen A."/>
            <person name="Clum A."/>
            <person name="Drula E."/>
            <person name="Henrissat B."/>
            <person name="Kohler A."/>
            <person name="Grigoriev I.V."/>
            <person name="Martin F.M."/>
            <person name="Hacquard S."/>
        </authorList>
    </citation>
    <scope>NUCLEOTIDE SEQUENCE</scope>
    <source>
        <strain evidence="2">MPI-CAGE-AT-0021</strain>
    </source>
</reference>
<evidence type="ECO:0000313" key="3">
    <source>
        <dbReference type="Proteomes" id="UP000717696"/>
    </source>
</evidence>
<comment type="caution">
    <text evidence="2">The sequence shown here is derived from an EMBL/GenBank/DDBJ whole genome shotgun (WGS) entry which is preliminary data.</text>
</comment>
<name>A0A9P9J3C7_9HYPO</name>
<dbReference type="AlphaFoldDB" id="A0A9P9J3C7"/>
<dbReference type="Proteomes" id="UP000717696">
    <property type="component" value="Unassembled WGS sequence"/>
</dbReference>
<dbReference type="OrthoDB" id="2951834at2759"/>